<name>A0ABM3W8U3_ERIEU</name>
<accession>A0ABM3W8U3</accession>
<feature type="compositionally biased region" description="Basic residues" evidence="1">
    <location>
        <begin position="41"/>
        <end position="50"/>
    </location>
</feature>
<sequence>MCLSCTEDDDTQVNPEGPRGQHPSQMMAKQITDKRIQSMRNLRKEKRRLSKQFARPNPTPEPGILWS</sequence>
<feature type="compositionally biased region" description="Acidic residues" evidence="1">
    <location>
        <begin position="1"/>
        <end position="11"/>
    </location>
</feature>
<reference evidence="3" key="1">
    <citation type="submission" date="2025-08" db="UniProtKB">
        <authorList>
            <consortium name="RefSeq"/>
        </authorList>
    </citation>
    <scope>IDENTIFICATION</scope>
</reference>
<keyword evidence="2" id="KW-1185">Reference proteome</keyword>
<dbReference type="GeneID" id="132533898"/>
<evidence type="ECO:0000313" key="2">
    <source>
        <dbReference type="Proteomes" id="UP001652624"/>
    </source>
</evidence>
<evidence type="ECO:0000256" key="1">
    <source>
        <dbReference type="SAM" id="MobiDB-lite"/>
    </source>
</evidence>
<dbReference type="Proteomes" id="UP001652624">
    <property type="component" value="Chromosome 17"/>
</dbReference>
<feature type="region of interest" description="Disordered" evidence="1">
    <location>
        <begin position="1"/>
        <end position="67"/>
    </location>
</feature>
<organism evidence="2 3">
    <name type="scientific">Erinaceus europaeus</name>
    <name type="common">Western European hedgehog</name>
    <dbReference type="NCBI Taxonomy" id="9365"/>
    <lineage>
        <taxon>Eukaryota</taxon>
        <taxon>Metazoa</taxon>
        <taxon>Chordata</taxon>
        <taxon>Craniata</taxon>
        <taxon>Vertebrata</taxon>
        <taxon>Euteleostomi</taxon>
        <taxon>Mammalia</taxon>
        <taxon>Eutheria</taxon>
        <taxon>Laurasiatheria</taxon>
        <taxon>Eulipotyphla</taxon>
        <taxon>Erinaceidae</taxon>
        <taxon>Erinaceinae</taxon>
        <taxon>Erinaceus</taxon>
    </lineage>
</organism>
<gene>
    <name evidence="3" type="primary">CCDC179</name>
</gene>
<evidence type="ECO:0000313" key="3">
    <source>
        <dbReference type="RefSeq" id="XP_060033001.1"/>
    </source>
</evidence>
<dbReference type="RefSeq" id="XP_060033001.1">
    <property type="nucleotide sequence ID" value="XM_060177018.1"/>
</dbReference>
<proteinExistence type="predicted"/>
<protein>
    <submittedName>
        <fullName evidence="3">Coiled-coil domain-containing protein 179</fullName>
    </submittedName>
</protein>